<evidence type="ECO:0000313" key="6">
    <source>
        <dbReference type="EMBL" id="KAK9716531.1"/>
    </source>
</evidence>
<keyword evidence="7" id="KW-1185">Reference proteome</keyword>
<feature type="disulfide bond" evidence="3">
    <location>
        <begin position="34"/>
        <end position="227"/>
    </location>
</feature>
<accession>A0AAW1KA71</accession>
<feature type="disulfide bond" evidence="3">
    <location>
        <begin position="155"/>
        <end position="165"/>
    </location>
</feature>
<feature type="disulfide bond" evidence="3">
    <location>
        <begin position="147"/>
        <end position="199"/>
    </location>
</feature>
<keyword evidence="4" id="KW-0732">Signal</keyword>
<feature type="disulfide bond" evidence="3">
    <location>
        <begin position="142"/>
        <end position="216"/>
    </location>
</feature>
<dbReference type="PIRSF" id="PIRSF002703">
    <property type="entry name" value="Thaumatin"/>
    <property type="match status" value="1"/>
</dbReference>
<evidence type="ECO:0000256" key="1">
    <source>
        <dbReference type="ARBA" id="ARBA00010607"/>
    </source>
</evidence>
<protein>
    <recommendedName>
        <fullName evidence="8">Thaumatin-like protein</fullName>
    </recommendedName>
</protein>
<dbReference type="EMBL" id="JBDFQZ010000006">
    <property type="protein sequence ID" value="KAK9716531.1"/>
    <property type="molecule type" value="Genomic_DNA"/>
</dbReference>
<dbReference type="InterPro" id="IPR001938">
    <property type="entry name" value="Thaumatin"/>
</dbReference>
<evidence type="ECO:0000256" key="4">
    <source>
        <dbReference type="SAM" id="SignalP"/>
    </source>
</evidence>
<dbReference type="PANTHER" id="PTHR31048">
    <property type="entry name" value="OS03G0233200 PROTEIN"/>
    <property type="match status" value="1"/>
</dbReference>
<feature type="disulfide bond" evidence="3">
    <location>
        <begin position="90"/>
        <end position="96"/>
    </location>
</feature>
<feature type="disulfide bond" evidence="3">
    <location>
        <begin position="75"/>
        <end position="85"/>
    </location>
</feature>
<comment type="similarity">
    <text evidence="1">Belongs to the thaumatin family.</text>
</comment>
<dbReference type="PRINTS" id="PR00347">
    <property type="entry name" value="THAUMATIN"/>
</dbReference>
<dbReference type="EMBL" id="JBDFQZ010000006">
    <property type="protein sequence ID" value="KAK9716529.1"/>
    <property type="molecule type" value="Genomic_DNA"/>
</dbReference>
<reference evidence="5 7" key="1">
    <citation type="submission" date="2024-03" db="EMBL/GenBank/DDBJ databases">
        <title>WGS assembly of Saponaria officinalis var. Norfolk2.</title>
        <authorList>
            <person name="Jenkins J."/>
            <person name="Shu S."/>
            <person name="Grimwood J."/>
            <person name="Barry K."/>
            <person name="Goodstein D."/>
            <person name="Schmutz J."/>
            <person name="Leebens-Mack J."/>
            <person name="Osbourn A."/>
        </authorList>
    </citation>
    <scope>NUCLEOTIDE SEQUENCE [LARGE SCALE GENOMIC DNA]</scope>
    <source>
        <strain evidence="7">cv. Norfolk2</strain>
        <strain evidence="5">JIC</strain>
        <tissue evidence="5">Leaf</tissue>
    </source>
</reference>
<dbReference type="PROSITE" id="PS00316">
    <property type="entry name" value="THAUMATIN_1"/>
    <property type="match status" value="1"/>
</dbReference>
<feature type="disulfide bond" evidence="3">
    <location>
        <begin position="179"/>
        <end position="186"/>
    </location>
</feature>
<keyword evidence="2 3" id="KW-1015">Disulfide bond</keyword>
<dbReference type="FunFam" id="2.60.110.10:FF:000003">
    <property type="entry name" value="Thaumatin I"/>
    <property type="match status" value="1"/>
</dbReference>
<feature type="signal peptide" evidence="4">
    <location>
        <begin position="1"/>
        <end position="25"/>
    </location>
</feature>
<evidence type="ECO:0000256" key="2">
    <source>
        <dbReference type="ARBA" id="ARBA00023157"/>
    </source>
</evidence>
<dbReference type="PROSITE" id="PS51367">
    <property type="entry name" value="THAUMATIN_2"/>
    <property type="match status" value="1"/>
</dbReference>
<organism evidence="5 7">
    <name type="scientific">Saponaria officinalis</name>
    <name type="common">Common soapwort</name>
    <name type="synonym">Lychnis saponaria</name>
    <dbReference type="NCBI Taxonomy" id="3572"/>
    <lineage>
        <taxon>Eukaryota</taxon>
        <taxon>Viridiplantae</taxon>
        <taxon>Streptophyta</taxon>
        <taxon>Embryophyta</taxon>
        <taxon>Tracheophyta</taxon>
        <taxon>Spermatophyta</taxon>
        <taxon>Magnoliopsida</taxon>
        <taxon>eudicotyledons</taxon>
        <taxon>Gunneridae</taxon>
        <taxon>Pentapetalae</taxon>
        <taxon>Caryophyllales</taxon>
        <taxon>Caryophyllaceae</taxon>
        <taxon>Caryophylleae</taxon>
        <taxon>Saponaria</taxon>
    </lineage>
</organism>
<dbReference type="AlphaFoldDB" id="A0AAW1KA71"/>
<dbReference type="SUPFAM" id="SSF49870">
    <property type="entry name" value="Osmotin, thaumatin-like protein"/>
    <property type="match status" value="1"/>
</dbReference>
<dbReference type="InterPro" id="IPR037176">
    <property type="entry name" value="Osmotin/thaumatin-like_sf"/>
</dbReference>
<gene>
    <name evidence="5" type="ORF">RND81_06G239500</name>
    <name evidence="6" type="ORF">RND81_06G239700</name>
</gene>
<dbReference type="InterPro" id="IPR017949">
    <property type="entry name" value="Thaumatin_CS"/>
</dbReference>
<name>A0AAW1KA71_SAPOF</name>
<dbReference type="Gene3D" id="2.60.110.10">
    <property type="entry name" value="Thaumatin"/>
    <property type="match status" value="1"/>
</dbReference>
<feature type="chain" id="PRO_5044717869" description="Thaumatin-like protein" evidence="4">
    <location>
        <begin position="26"/>
        <end position="228"/>
    </location>
</feature>
<dbReference type="SMART" id="SM00205">
    <property type="entry name" value="THN"/>
    <property type="match status" value="1"/>
</dbReference>
<evidence type="ECO:0008006" key="8">
    <source>
        <dbReference type="Google" id="ProtNLM"/>
    </source>
</evidence>
<evidence type="ECO:0000313" key="7">
    <source>
        <dbReference type="Proteomes" id="UP001443914"/>
    </source>
</evidence>
<dbReference type="Pfam" id="PF00314">
    <property type="entry name" value="Thaumatin"/>
    <property type="match status" value="1"/>
</dbReference>
<sequence length="228" mass="24378">MTRVSYIFVLVSLAIALVTLTCTHATTIDVVNNCQYTVWAAASPGGGQQLNQGQTWTLNPPDGTKMARIWGRTGCTFDANGNGHCTTGDCGGVLNCQAWGTDPMTLAEYTLAQPDNPTDTIDISLVEGFNIPLDFTPTTNGCRGPTCQPDLNPNCPAALKTNGGCNNPCTVFNTVEYCCTPVRGSCGPTNYSQYFKTNCPDAYSYPQDDPSSTFSCPQGTNYKVTFCP</sequence>
<evidence type="ECO:0000313" key="5">
    <source>
        <dbReference type="EMBL" id="KAK9716529.1"/>
    </source>
</evidence>
<feature type="disulfide bond" evidence="3">
    <location>
        <begin position="169"/>
        <end position="178"/>
    </location>
</feature>
<evidence type="ECO:0000256" key="3">
    <source>
        <dbReference type="PIRSR" id="PIRSR002703-1"/>
    </source>
</evidence>
<comment type="caution">
    <text evidence="5">The sequence shown here is derived from an EMBL/GenBank/DDBJ whole genome shotgun (WGS) entry which is preliminary data.</text>
</comment>
<proteinExistence type="inferred from homology"/>
<dbReference type="Proteomes" id="UP001443914">
    <property type="component" value="Unassembled WGS sequence"/>
</dbReference>